<evidence type="ECO:0000259" key="3">
    <source>
        <dbReference type="PROSITE" id="PS51755"/>
    </source>
</evidence>
<name>A0ABP8QHE1_9ACTN</name>
<evidence type="ECO:0000313" key="4">
    <source>
        <dbReference type="EMBL" id="GAA4502152.1"/>
    </source>
</evidence>
<evidence type="ECO:0000256" key="1">
    <source>
        <dbReference type="ARBA" id="ARBA00023125"/>
    </source>
</evidence>
<dbReference type="NCBIfam" id="NF005568">
    <property type="entry name" value="PRK07239.1"/>
    <property type="match status" value="1"/>
</dbReference>
<dbReference type="PANTHER" id="PTHR40082:SF1">
    <property type="entry name" value="BLR5956 PROTEIN"/>
    <property type="match status" value="1"/>
</dbReference>
<evidence type="ECO:0000256" key="2">
    <source>
        <dbReference type="PROSITE-ProRule" id="PRU01091"/>
    </source>
</evidence>
<gene>
    <name evidence="4" type="ORF">GCM10023191_053310</name>
</gene>
<dbReference type="InterPro" id="IPR039793">
    <property type="entry name" value="UROS/Hem4"/>
</dbReference>
<dbReference type="Pfam" id="PF02602">
    <property type="entry name" value="HEM4"/>
    <property type="match status" value="1"/>
</dbReference>
<dbReference type="RefSeq" id="WP_345468585.1">
    <property type="nucleotide sequence ID" value="NZ_BAABHF010000026.1"/>
</dbReference>
<comment type="caution">
    <text evidence="4">The sequence shown here is derived from an EMBL/GenBank/DDBJ whole genome shotgun (WGS) entry which is preliminary data.</text>
</comment>
<organism evidence="4 5">
    <name type="scientific">Actinoallomurus oryzae</name>
    <dbReference type="NCBI Taxonomy" id="502180"/>
    <lineage>
        <taxon>Bacteria</taxon>
        <taxon>Bacillati</taxon>
        <taxon>Actinomycetota</taxon>
        <taxon>Actinomycetes</taxon>
        <taxon>Streptosporangiales</taxon>
        <taxon>Thermomonosporaceae</taxon>
        <taxon>Actinoallomurus</taxon>
    </lineage>
</organism>
<dbReference type="InterPro" id="IPR016032">
    <property type="entry name" value="Sig_transdc_resp-reg_C-effctor"/>
</dbReference>
<feature type="domain" description="OmpR/PhoB-type" evidence="3">
    <location>
        <begin position="276"/>
        <end position="379"/>
    </location>
</feature>
<dbReference type="InterPro" id="IPR003754">
    <property type="entry name" value="4pyrrol_synth_uPrphyn_synth"/>
</dbReference>
<evidence type="ECO:0000313" key="5">
    <source>
        <dbReference type="Proteomes" id="UP001500503"/>
    </source>
</evidence>
<dbReference type="Proteomes" id="UP001500503">
    <property type="component" value="Unassembled WGS sequence"/>
</dbReference>
<dbReference type="CDD" id="cd06578">
    <property type="entry name" value="HemD"/>
    <property type="match status" value="1"/>
</dbReference>
<dbReference type="EMBL" id="BAABHF010000026">
    <property type="protein sequence ID" value="GAA4502152.1"/>
    <property type="molecule type" value="Genomic_DNA"/>
</dbReference>
<feature type="DNA-binding region" description="OmpR/PhoB-type" evidence="2">
    <location>
        <begin position="276"/>
        <end position="379"/>
    </location>
</feature>
<dbReference type="SUPFAM" id="SSF46894">
    <property type="entry name" value="C-terminal effector domain of the bipartite response regulators"/>
    <property type="match status" value="1"/>
</dbReference>
<dbReference type="Pfam" id="PF00486">
    <property type="entry name" value="Trans_reg_C"/>
    <property type="match status" value="1"/>
</dbReference>
<keyword evidence="5" id="KW-1185">Reference proteome</keyword>
<keyword evidence="1 2" id="KW-0238">DNA-binding</keyword>
<dbReference type="InterPro" id="IPR036108">
    <property type="entry name" value="4pyrrol_syn_uPrphyn_synt_sf"/>
</dbReference>
<dbReference type="Gene3D" id="1.10.10.10">
    <property type="entry name" value="Winged helix-like DNA-binding domain superfamily/Winged helix DNA-binding domain"/>
    <property type="match status" value="1"/>
</dbReference>
<sequence length="395" mass="41748">MSAEPLAGFTVGVTASRRREELSALLERKGARVVYAPAIHLVPLADDTELLDATRALLAGPVDDIVVTTGVGFRAWLEAAEGWGLRDDLVKLLSDARVFARGPRARSAVRAAGVTETWSPEHGEPDHWEEVLRHLLEEDLTGRRIAVQVYGEPTPQLTGTLRRAGARVVEIPVYRWARSDDPTPLRRLVGQAVAGTVDAITFTSAPAVAATLAVAADDNLEGLFLGALRTHVLAACAGPVTAAPLEERGVVPISPERARLSALVQLLSAELPARRASRLAVHGHALELRGHAVVLDGQLRPIAPAPMAILRALARRPGHVVSRAELCGVLPSRAVPGGAYGRPQADEHAVEMAVARLRRGLGGGGLVETVVKRGYRLACDPVFTDADGAGKALGG</sequence>
<dbReference type="PANTHER" id="PTHR40082">
    <property type="entry name" value="BLR5956 PROTEIN"/>
    <property type="match status" value="1"/>
</dbReference>
<dbReference type="InterPro" id="IPR036388">
    <property type="entry name" value="WH-like_DNA-bd_sf"/>
</dbReference>
<dbReference type="Gene3D" id="3.40.50.10090">
    <property type="match status" value="2"/>
</dbReference>
<proteinExistence type="predicted"/>
<dbReference type="SUPFAM" id="SSF69618">
    <property type="entry name" value="HemD-like"/>
    <property type="match status" value="1"/>
</dbReference>
<dbReference type="InterPro" id="IPR001867">
    <property type="entry name" value="OmpR/PhoB-type_DNA-bd"/>
</dbReference>
<dbReference type="SMART" id="SM00862">
    <property type="entry name" value="Trans_reg_C"/>
    <property type="match status" value="1"/>
</dbReference>
<protein>
    <submittedName>
        <fullName evidence="4">Uroporphyrinogen-III synthase</fullName>
    </submittedName>
</protein>
<accession>A0ABP8QHE1</accession>
<dbReference type="PROSITE" id="PS51755">
    <property type="entry name" value="OMPR_PHOB"/>
    <property type="match status" value="1"/>
</dbReference>
<reference evidence="5" key="1">
    <citation type="journal article" date="2019" name="Int. J. Syst. Evol. Microbiol.">
        <title>The Global Catalogue of Microorganisms (GCM) 10K type strain sequencing project: providing services to taxonomists for standard genome sequencing and annotation.</title>
        <authorList>
            <consortium name="The Broad Institute Genomics Platform"/>
            <consortium name="The Broad Institute Genome Sequencing Center for Infectious Disease"/>
            <person name="Wu L."/>
            <person name="Ma J."/>
        </authorList>
    </citation>
    <scope>NUCLEOTIDE SEQUENCE [LARGE SCALE GENOMIC DNA]</scope>
    <source>
        <strain evidence="5">JCM 17933</strain>
    </source>
</reference>